<dbReference type="RefSeq" id="WP_379905710.1">
    <property type="nucleotide sequence ID" value="NZ_JBHRTR010000046.1"/>
</dbReference>
<accession>A0ABV7L7I6</accession>
<dbReference type="Proteomes" id="UP001595528">
    <property type="component" value="Unassembled WGS sequence"/>
</dbReference>
<evidence type="ECO:0008006" key="3">
    <source>
        <dbReference type="Google" id="ProtNLM"/>
    </source>
</evidence>
<proteinExistence type="predicted"/>
<sequence length="407" mass="42671">MTKKRLLIALPGLVIVLLFALFLLQDDRADGRQAACGLGLGPNLRAALGAEAGGSAMWQVYAQDGRGIAPDIRVAALDDAQPPPAGAGRGCALEVVALSPDGTRDTDWRIGHRIDLTALQGRTLRATFYLRAAQPARLPEAEVYLHDGSTVRGEPTHRIDTDWTAHTVTLDTAPDATELELWFRPFHDTGTARPARNTLFLAVALKEYTADDRAVEDAAALYSSGQYRQAECATGLPPGIAATAGTAADGAGGAAAPDLWVTYATAGTGPEPGIAVTAAAAGTPGCRLILSDAGPAPGAAGRDLRIGRAVPVADLRGRRVTFAADLRADRPARLGDAYLYVHDGRTTSATRVRTVGTDWSRVAVEHPVPPDAPVLQVWLRLLFGDAAVEPGDLQLDFAPQVTLAPAP</sequence>
<comment type="caution">
    <text evidence="1">The sequence shown here is derived from an EMBL/GenBank/DDBJ whole genome shotgun (WGS) entry which is preliminary data.</text>
</comment>
<evidence type="ECO:0000313" key="1">
    <source>
        <dbReference type="EMBL" id="MFC3230494.1"/>
    </source>
</evidence>
<evidence type="ECO:0000313" key="2">
    <source>
        <dbReference type="Proteomes" id="UP001595528"/>
    </source>
</evidence>
<protein>
    <recommendedName>
        <fullName evidence="3">CBM-cenC domain-containing protein</fullName>
    </recommendedName>
</protein>
<name>A0ABV7L7I6_9PROT</name>
<gene>
    <name evidence="1" type="ORF">ACFOGJ_24815</name>
</gene>
<organism evidence="1 2">
    <name type="scientific">Marinibaculum pumilum</name>
    <dbReference type="NCBI Taxonomy" id="1766165"/>
    <lineage>
        <taxon>Bacteria</taxon>
        <taxon>Pseudomonadati</taxon>
        <taxon>Pseudomonadota</taxon>
        <taxon>Alphaproteobacteria</taxon>
        <taxon>Rhodospirillales</taxon>
        <taxon>Rhodospirillaceae</taxon>
        <taxon>Marinibaculum</taxon>
    </lineage>
</organism>
<keyword evidence="2" id="KW-1185">Reference proteome</keyword>
<reference evidence="2" key="1">
    <citation type="journal article" date="2019" name="Int. J. Syst. Evol. Microbiol.">
        <title>The Global Catalogue of Microorganisms (GCM) 10K type strain sequencing project: providing services to taxonomists for standard genome sequencing and annotation.</title>
        <authorList>
            <consortium name="The Broad Institute Genomics Platform"/>
            <consortium name="The Broad Institute Genome Sequencing Center for Infectious Disease"/>
            <person name="Wu L."/>
            <person name="Ma J."/>
        </authorList>
    </citation>
    <scope>NUCLEOTIDE SEQUENCE [LARGE SCALE GENOMIC DNA]</scope>
    <source>
        <strain evidence="2">KCTC 42964</strain>
    </source>
</reference>
<dbReference type="EMBL" id="JBHRTR010000046">
    <property type="protein sequence ID" value="MFC3230494.1"/>
    <property type="molecule type" value="Genomic_DNA"/>
</dbReference>